<dbReference type="Gene3D" id="1.25.40.10">
    <property type="entry name" value="Tetratricopeptide repeat domain"/>
    <property type="match status" value="2"/>
</dbReference>
<gene>
    <name evidence="3" type="ORF">CR164_12470</name>
</gene>
<keyword evidence="2" id="KW-0802">TPR repeat</keyword>
<dbReference type="OrthoDB" id="595327at2"/>
<organism evidence="3 4">
    <name type="scientific">Prosthecochloris marina</name>
    <dbReference type="NCBI Taxonomy" id="2017681"/>
    <lineage>
        <taxon>Bacteria</taxon>
        <taxon>Pseudomonadati</taxon>
        <taxon>Chlorobiota</taxon>
        <taxon>Chlorobiia</taxon>
        <taxon>Chlorobiales</taxon>
        <taxon>Chlorobiaceae</taxon>
        <taxon>Prosthecochloris</taxon>
    </lineage>
</organism>
<accession>A0A317T2Q8</accession>
<dbReference type="InterPro" id="IPR011990">
    <property type="entry name" value="TPR-like_helical_dom_sf"/>
</dbReference>
<proteinExistence type="predicted"/>
<keyword evidence="4" id="KW-1185">Reference proteome</keyword>
<evidence type="ECO:0000256" key="2">
    <source>
        <dbReference type="ARBA" id="ARBA00022803"/>
    </source>
</evidence>
<evidence type="ECO:0000313" key="3">
    <source>
        <dbReference type="EMBL" id="PWW80988.1"/>
    </source>
</evidence>
<dbReference type="RefSeq" id="WP_110024330.1">
    <property type="nucleotide sequence ID" value="NZ_PDNZ01000012.1"/>
</dbReference>
<dbReference type="Proteomes" id="UP000246278">
    <property type="component" value="Unassembled WGS sequence"/>
</dbReference>
<dbReference type="EMBL" id="PDNZ01000012">
    <property type="protein sequence ID" value="PWW80988.1"/>
    <property type="molecule type" value="Genomic_DNA"/>
</dbReference>
<reference evidence="4" key="1">
    <citation type="submission" date="2017-10" db="EMBL/GenBank/DDBJ databases">
        <authorList>
            <person name="Gaisin V.A."/>
            <person name="Rysina M.S."/>
            <person name="Grouzdev D.S."/>
        </authorList>
    </citation>
    <scope>NUCLEOTIDE SEQUENCE [LARGE SCALE GENOMIC DNA]</scope>
    <source>
        <strain evidence="4">V1</strain>
    </source>
</reference>
<evidence type="ECO:0000256" key="1">
    <source>
        <dbReference type="ARBA" id="ARBA00022737"/>
    </source>
</evidence>
<name>A0A317T2Q8_9CHLB</name>
<evidence type="ECO:0000313" key="4">
    <source>
        <dbReference type="Proteomes" id="UP000246278"/>
    </source>
</evidence>
<keyword evidence="1" id="KW-0677">Repeat</keyword>
<protein>
    <submittedName>
        <fullName evidence="3">Uncharacterized protein</fullName>
    </submittedName>
</protein>
<dbReference type="PANTHER" id="PTHR44858:SF1">
    <property type="entry name" value="UDP-N-ACETYLGLUCOSAMINE--PEPTIDE N-ACETYLGLUCOSAMINYLTRANSFERASE SPINDLY-RELATED"/>
    <property type="match status" value="1"/>
</dbReference>
<comment type="caution">
    <text evidence="3">The sequence shown here is derived from an EMBL/GenBank/DDBJ whole genome shotgun (WGS) entry which is preliminary data.</text>
</comment>
<dbReference type="Pfam" id="PF13432">
    <property type="entry name" value="TPR_16"/>
    <property type="match status" value="1"/>
</dbReference>
<sequence length="136" mass="15180">MLKDALGSYRGSVEELDRIIEQYPENAEAYYNRANAKNCTGDGKGAVDDYTMAIELGLRLREKFLAHGNRGITRADLGDVEGAMEDFTAIIKACPKSKRILKTALFNRSLLKRASGDFRGADQDYQYAVSVEIHKQ</sequence>
<dbReference type="AlphaFoldDB" id="A0A317T2Q8"/>
<dbReference type="InterPro" id="IPR019734">
    <property type="entry name" value="TPR_rpt"/>
</dbReference>
<dbReference type="PANTHER" id="PTHR44858">
    <property type="entry name" value="TETRATRICOPEPTIDE REPEAT PROTEIN 6"/>
    <property type="match status" value="1"/>
</dbReference>
<dbReference type="SUPFAM" id="SSF48452">
    <property type="entry name" value="TPR-like"/>
    <property type="match status" value="1"/>
</dbReference>
<dbReference type="SMART" id="SM00028">
    <property type="entry name" value="TPR"/>
    <property type="match status" value="2"/>
</dbReference>
<dbReference type="InterPro" id="IPR050498">
    <property type="entry name" value="Ycf3"/>
</dbReference>